<dbReference type="Proteomes" id="UP001163046">
    <property type="component" value="Unassembled WGS sequence"/>
</dbReference>
<dbReference type="InterPro" id="IPR029060">
    <property type="entry name" value="PIN-like_dom_sf"/>
</dbReference>
<dbReference type="AlphaFoldDB" id="A0A9X0D5S6"/>
<dbReference type="Pfam" id="PF13638">
    <property type="entry name" value="PIN_4"/>
    <property type="match status" value="1"/>
</dbReference>
<organism evidence="2 3">
    <name type="scientific">Desmophyllum pertusum</name>
    <dbReference type="NCBI Taxonomy" id="174260"/>
    <lineage>
        <taxon>Eukaryota</taxon>
        <taxon>Metazoa</taxon>
        <taxon>Cnidaria</taxon>
        <taxon>Anthozoa</taxon>
        <taxon>Hexacorallia</taxon>
        <taxon>Scleractinia</taxon>
        <taxon>Caryophylliina</taxon>
        <taxon>Caryophylliidae</taxon>
        <taxon>Desmophyllum</taxon>
    </lineage>
</organism>
<evidence type="ECO:0000313" key="2">
    <source>
        <dbReference type="EMBL" id="KAJ7387915.1"/>
    </source>
</evidence>
<reference evidence="2" key="1">
    <citation type="submission" date="2023-01" db="EMBL/GenBank/DDBJ databases">
        <title>Genome assembly of the deep-sea coral Lophelia pertusa.</title>
        <authorList>
            <person name="Herrera S."/>
            <person name="Cordes E."/>
        </authorList>
    </citation>
    <scope>NUCLEOTIDE SEQUENCE</scope>
    <source>
        <strain evidence="2">USNM1676648</strain>
        <tissue evidence="2">Polyp</tissue>
    </source>
</reference>
<keyword evidence="3" id="KW-1185">Reference proteome</keyword>
<evidence type="ECO:0000313" key="3">
    <source>
        <dbReference type="Proteomes" id="UP001163046"/>
    </source>
</evidence>
<dbReference type="Gene3D" id="3.40.50.1010">
    <property type="entry name" value="5'-nuclease"/>
    <property type="match status" value="1"/>
</dbReference>
<proteinExistence type="predicted"/>
<gene>
    <name evidence="2" type="primary">SMG6_2</name>
    <name evidence="2" type="ORF">OS493_001267</name>
</gene>
<dbReference type="GO" id="GO:0005634">
    <property type="term" value="C:nucleus"/>
    <property type="evidence" value="ECO:0007669"/>
    <property type="project" value="TreeGrafter"/>
</dbReference>
<feature type="domain" description="PIN" evidence="1">
    <location>
        <begin position="54"/>
        <end position="121"/>
    </location>
</feature>
<dbReference type="OrthoDB" id="2017974at2759"/>
<dbReference type="SUPFAM" id="SSF88723">
    <property type="entry name" value="PIN domain-like"/>
    <property type="match status" value="1"/>
</dbReference>
<dbReference type="PANTHER" id="PTHR16161:SF0">
    <property type="entry name" value="TRANSCRIPTIONAL PROTEIN SWT1"/>
    <property type="match status" value="1"/>
</dbReference>
<accession>A0A9X0D5S6</accession>
<sequence length="132" mass="14948">MSSLISTTIYSMPSTFWRMPGVQLSFLSMSLARENPQVKTVTSKGTELDTIAFRSEDPSGRKGKGCNDDIILSCCLHYCEENFVNRLATANQPITIQRKVVLMTDDRNLRVKAYTRNVPVLTVPQFRKMARL</sequence>
<dbReference type="InterPro" id="IPR002716">
    <property type="entry name" value="PIN_dom"/>
</dbReference>
<dbReference type="EMBL" id="MU825873">
    <property type="protein sequence ID" value="KAJ7387915.1"/>
    <property type="molecule type" value="Genomic_DNA"/>
</dbReference>
<protein>
    <submittedName>
        <fullName evidence="2">Smg-6, nonsense mediated mRNA decay factor</fullName>
    </submittedName>
</protein>
<dbReference type="PANTHER" id="PTHR16161">
    <property type="entry name" value="TRANSCRIPTIONAL PROTEIN SWT1"/>
    <property type="match status" value="1"/>
</dbReference>
<evidence type="ECO:0000259" key="1">
    <source>
        <dbReference type="Pfam" id="PF13638"/>
    </source>
</evidence>
<dbReference type="InterPro" id="IPR052626">
    <property type="entry name" value="SWT1_Regulator"/>
</dbReference>
<name>A0A9X0D5S6_9CNID</name>
<comment type="caution">
    <text evidence="2">The sequence shown here is derived from an EMBL/GenBank/DDBJ whole genome shotgun (WGS) entry which is preliminary data.</text>
</comment>